<sequence length="499" mass="56764">MSSHTTLDLPLLFTVFTLIVSALYFYQRNARSKNRASLPPGPPADPLIHHLRVIPTKDHPEVYHEWSKTYGDVIFLSALGHSFVVLATEEAAVDLMEKRSANYSNRPKLPMHELIGWTDMLVFLDYGEQFHKMRRLSQQPFTRQGSLVFRDIQLQHAHILLHNLLVSPEEFVGHAHRFATGIIMDITYGHRIISNDDPYLQMADRVSRIAFESGNFGTNLVDIFPILKNLPAWFPGAWFIRWGQGMSYFTLIQQMRDWPFKEVQEQMAAGNAKISFLSMHLEEFAREGINSPEEFEDLKIAASLFNQAAGETTSSAILLFILAMLRHPEAQEKARNEIDRVVGRDRLPDFSDRESLPMVECVIRETFRLYHPLPLGVPHCSTADDVYKGMFIPKGTIVVANSVSMGLNERVYAHPHEFWPERYLPKPIGNGEPYLTSAFGFGRRICPGRFLGDASLWISIANMLAAFHIAPILDDKGNPLIPPNECDTGATRWSTFRTE</sequence>
<proteinExistence type="inferred from homology"/>
<dbReference type="PROSITE" id="PS00086">
    <property type="entry name" value="CYTOCHROME_P450"/>
    <property type="match status" value="1"/>
</dbReference>
<evidence type="ECO:0000256" key="10">
    <source>
        <dbReference type="ARBA" id="ARBA00023004"/>
    </source>
</evidence>
<dbReference type="GO" id="GO:0016020">
    <property type="term" value="C:membrane"/>
    <property type="evidence" value="ECO:0007669"/>
    <property type="project" value="UniProtKB-SubCell"/>
</dbReference>
<evidence type="ECO:0000256" key="13">
    <source>
        <dbReference type="PIRSR" id="PIRSR602401-1"/>
    </source>
</evidence>
<dbReference type="GO" id="GO:0020037">
    <property type="term" value="F:heme binding"/>
    <property type="evidence" value="ECO:0007669"/>
    <property type="project" value="InterPro"/>
</dbReference>
<evidence type="ECO:0000256" key="4">
    <source>
        <dbReference type="ARBA" id="ARBA00010617"/>
    </source>
</evidence>
<evidence type="ECO:0000256" key="7">
    <source>
        <dbReference type="ARBA" id="ARBA00022723"/>
    </source>
</evidence>
<dbReference type="GO" id="GO:0016705">
    <property type="term" value="F:oxidoreductase activity, acting on paired donors, with incorporation or reduction of molecular oxygen"/>
    <property type="evidence" value="ECO:0007669"/>
    <property type="project" value="InterPro"/>
</dbReference>
<name>A0AAD5YJI2_9APHY</name>
<dbReference type="AlphaFoldDB" id="A0AAD5YJI2"/>
<keyword evidence="5 13" id="KW-0349">Heme</keyword>
<dbReference type="Proteomes" id="UP001212997">
    <property type="component" value="Unassembled WGS sequence"/>
</dbReference>
<evidence type="ECO:0000256" key="3">
    <source>
        <dbReference type="ARBA" id="ARBA00005179"/>
    </source>
</evidence>
<feature type="transmembrane region" description="Helical" evidence="15">
    <location>
        <begin position="6"/>
        <end position="26"/>
    </location>
</feature>
<dbReference type="EMBL" id="JANAWD010000004">
    <property type="protein sequence ID" value="KAJ3492026.1"/>
    <property type="molecule type" value="Genomic_DNA"/>
</dbReference>
<keyword evidence="9 14" id="KW-0560">Oxidoreductase</keyword>
<evidence type="ECO:0000313" key="17">
    <source>
        <dbReference type="Proteomes" id="UP001212997"/>
    </source>
</evidence>
<dbReference type="PANTHER" id="PTHR46300">
    <property type="entry name" value="P450, PUTATIVE (EUROFUNG)-RELATED-RELATED"/>
    <property type="match status" value="1"/>
</dbReference>
<evidence type="ECO:0000256" key="2">
    <source>
        <dbReference type="ARBA" id="ARBA00004370"/>
    </source>
</evidence>
<keyword evidence="6 15" id="KW-0812">Transmembrane</keyword>
<evidence type="ECO:0000256" key="8">
    <source>
        <dbReference type="ARBA" id="ARBA00022989"/>
    </source>
</evidence>
<reference evidence="16" key="1">
    <citation type="submission" date="2022-07" db="EMBL/GenBank/DDBJ databases">
        <title>Genome Sequence of Physisporinus lineatus.</title>
        <authorList>
            <person name="Buettner E."/>
        </authorList>
    </citation>
    <scope>NUCLEOTIDE SEQUENCE</scope>
    <source>
        <strain evidence="16">VT162</strain>
    </source>
</reference>
<evidence type="ECO:0000256" key="6">
    <source>
        <dbReference type="ARBA" id="ARBA00022692"/>
    </source>
</evidence>
<evidence type="ECO:0000256" key="11">
    <source>
        <dbReference type="ARBA" id="ARBA00023033"/>
    </source>
</evidence>
<dbReference type="GO" id="GO:0004497">
    <property type="term" value="F:monooxygenase activity"/>
    <property type="evidence" value="ECO:0007669"/>
    <property type="project" value="UniProtKB-KW"/>
</dbReference>
<dbReference type="Gene3D" id="1.10.630.10">
    <property type="entry name" value="Cytochrome P450"/>
    <property type="match status" value="1"/>
</dbReference>
<evidence type="ECO:0000256" key="1">
    <source>
        <dbReference type="ARBA" id="ARBA00001971"/>
    </source>
</evidence>
<evidence type="ECO:0000256" key="9">
    <source>
        <dbReference type="ARBA" id="ARBA00023002"/>
    </source>
</evidence>
<evidence type="ECO:0000256" key="14">
    <source>
        <dbReference type="RuleBase" id="RU000461"/>
    </source>
</evidence>
<evidence type="ECO:0008006" key="18">
    <source>
        <dbReference type="Google" id="ProtNLM"/>
    </source>
</evidence>
<dbReference type="PANTHER" id="PTHR46300:SF5">
    <property type="entry name" value="CYTOCHROME P450"/>
    <property type="match status" value="1"/>
</dbReference>
<keyword evidence="11 14" id="KW-0503">Monooxygenase</keyword>
<comment type="similarity">
    <text evidence="4 14">Belongs to the cytochrome P450 family.</text>
</comment>
<evidence type="ECO:0000256" key="5">
    <source>
        <dbReference type="ARBA" id="ARBA00022617"/>
    </source>
</evidence>
<comment type="cofactor">
    <cofactor evidence="1 13">
        <name>heme</name>
        <dbReference type="ChEBI" id="CHEBI:30413"/>
    </cofactor>
</comment>
<dbReference type="SUPFAM" id="SSF48264">
    <property type="entry name" value="Cytochrome P450"/>
    <property type="match status" value="1"/>
</dbReference>
<keyword evidence="17" id="KW-1185">Reference proteome</keyword>
<evidence type="ECO:0000313" key="16">
    <source>
        <dbReference type="EMBL" id="KAJ3492026.1"/>
    </source>
</evidence>
<dbReference type="InterPro" id="IPR050364">
    <property type="entry name" value="Cytochrome_P450_fung"/>
</dbReference>
<comment type="caution">
    <text evidence="16">The sequence shown here is derived from an EMBL/GenBank/DDBJ whole genome shotgun (WGS) entry which is preliminary data.</text>
</comment>
<dbReference type="Pfam" id="PF00067">
    <property type="entry name" value="p450"/>
    <property type="match status" value="1"/>
</dbReference>
<organism evidence="16 17">
    <name type="scientific">Meripilus lineatus</name>
    <dbReference type="NCBI Taxonomy" id="2056292"/>
    <lineage>
        <taxon>Eukaryota</taxon>
        <taxon>Fungi</taxon>
        <taxon>Dikarya</taxon>
        <taxon>Basidiomycota</taxon>
        <taxon>Agaricomycotina</taxon>
        <taxon>Agaricomycetes</taxon>
        <taxon>Polyporales</taxon>
        <taxon>Meripilaceae</taxon>
        <taxon>Meripilus</taxon>
    </lineage>
</organism>
<dbReference type="GO" id="GO:0005506">
    <property type="term" value="F:iron ion binding"/>
    <property type="evidence" value="ECO:0007669"/>
    <property type="project" value="InterPro"/>
</dbReference>
<accession>A0AAD5YJI2</accession>
<dbReference type="InterPro" id="IPR001128">
    <property type="entry name" value="Cyt_P450"/>
</dbReference>
<comment type="pathway">
    <text evidence="3">Secondary metabolite biosynthesis.</text>
</comment>
<protein>
    <recommendedName>
        <fullName evidence="18">Cytochrome P450</fullName>
    </recommendedName>
</protein>
<dbReference type="InterPro" id="IPR002401">
    <property type="entry name" value="Cyt_P450_E_grp-I"/>
</dbReference>
<evidence type="ECO:0000256" key="15">
    <source>
        <dbReference type="SAM" id="Phobius"/>
    </source>
</evidence>
<keyword evidence="10 13" id="KW-0408">Iron</keyword>
<keyword evidence="8 15" id="KW-1133">Transmembrane helix</keyword>
<dbReference type="InterPro" id="IPR017972">
    <property type="entry name" value="Cyt_P450_CS"/>
</dbReference>
<feature type="binding site" description="axial binding residue" evidence="13">
    <location>
        <position position="446"/>
    </location>
    <ligand>
        <name>heme</name>
        <dbReference type="ChEBI" id="CHEBI:30413"/>
    </ligand>
    <ligandPart>
        <name>Fe</name>
        <dbReference type="ChEBI" id="CHEBI:18248"/>
    </ligandPart>
</feature>
<dbReference type="PRINTS" id="PR00385">
    <property type="entry name" value="P450"/>
</dbReference>
<dbReference type="PRINTS" id="PR00463">
    <property type="entry name" value="EP450I"/>
</dbReference>
<keyword evidence="7 13" id="KW-0479">Metal-binding</keyword>
<comment type="subcellular location">
    <subcellularLocation>
        <location evidence="2">Membrane</location>
    </subcellularLocation>
</comment>
<gene>
    <name evidence="16" type="ORF">NLI96_g262</name>
</gene>
<evidence type="ECO:0000256" key="12">
    <source>
        <dbReference type="ARBA" id="ARBA00023136"/>
    </source>
</evidence>
<dbReference type="InterPro" id="IPR036396">
    <property type="entry name" value="Cyt_P450_sf"/>
</dbReference>
<dbReference type="CDD" id="cd11065">
    <property type="entry name" value="CYP64-like"/>
    <property type="match status" value="1"/>
</dbReference>
<keyword evidence="12 15" id="KW-0472">Membrane</keyword>